<dbReference type="GO" id="GO:0000902">
    <property type="term" value="P:cell morphogenesis"/>
    <property type="evidence" value="ECO:0007669"/>
    <property type="project" value="UniProtKB-UniRule"/>
</dbReference>
<feature type="binding site" evidence="20">
    <location>
        <position position="441"/>
    </location>
    <ligand>
        <name>acetyl-CoA</name>
        <dbReference type="ChEBI" id="CHEBI:57288"/>
    </ligand>
</feature>
<feature type="binding site" evidence="20">
    <location>
        <position position="334"/>
    </location>
    <ligand>
        <name>UDP-N-acetyl-alpha-D-glucosamine</name>
        <dbReference type="ChEBI" id="CHEBI:57705"/>
    </ligand>
</feature>
<dbReference type="InterPro" id="IPR005882">
    <property type="entry name" value="Bifunctional_GlmU"/>
</dbReference>
<feature type="region of interest" description="Linker" evidence="20">
    <location>
        <begin position="232"/>
        <end position="252"/>
    </location>
</feature>
<keyword evidence="7 20" id="KW-0808">Transferase</keyword>
<comment type="function">
    <text evidence="19 20">Catalyzes the last two sequential reactions in the de novo biosynthetic pathway for UDP-N-acetylglucosamine (UDP-GlcNAc). The C-terminal domain catalyzes the transfer of acetyl group from acetyl coenzyme A to glucosamine-1-phosphate (GlcN-1-P) to produce N-acetylglucosamine-1-phosphate (GlcNAc-1-P), which is converted into UDP-GlcNAc by the transfer of uridine 5-monophosphate (from uridine 5-triphosphate), a reaction catalyzed by the N-terminal domain.</text>
</comment>
<dbReference type="GO" id="GO:0019134">
    <property type="term" value="F:glucosamine-1-phosphate N-acetyltransferase activity"/>
    <property type="evidence" value="ECO:0007669"/>
    <property type="project" value="UniProtKB-UniRule"/>
</dbReference>
<keyword evidence="14 20" id="KW-0511">Multifunctional enzyme</keyword>
<keyword evidence="16 20" id="KW-0961">Cell wall biogenesis/degradation</keyword>
<dbReference type="Pfam" id="PF00483">
    <property type="entry name" value="NTP_transferase"/>
    <property type="match status" value="1"/>
</dbReference>
<evidence type="ECO:0000256" key="17">
    <source>
        <dbReference type="ARBA" id="ARBA00048247"/>
    </source>
</evidence>
<keyword evidence="13 20" id="KW-0573">Peptidoglycan synthesis</keyword>
<protein>
    <recommendedName>
        <fullName evidence="20">Bifunctional protein GlmU</fullName>
    </recommendedName>
    <domain>
        <recommendedName>
            <fullName evidence="20">UDP-N-acetylglucosamine pyrophosphorylase</fullName>
            <ecNumber evidence="20">2.7.7.23</ecNumber>
        </recommendedName>
        <alternativeName>
            <fullName evidence="20">N-acetylglucosamine-1-phosphate uridyltransferase</fullName>
        </alternativeName>
    </domain>
    <domain>
        <recommendedName>
            <fullName evidence="20">Glucosamine-1-phosphate N-acetyltransferase</fullName>
            <ecNumber evidence="20">2.3.1.157</ecNumber>
        </recommendedName>
    </domain>
</protein>
<evidence type="ECO:0000256" key="8">
    <source>
        <dbReference type="ARBA" id="ARBA00022695"/>
    </source>
</evidence>
<keyword evidence="6 20" id="KW-0963">Cytoplasm</keyword>
<feature type="region of interest" description="Pyrophosphorylase" evidence="20">
    <location>
        <begin position="1"/>
        <end position="231"/>
    </location>
</feature>
<dbReference type="GO" id="GO:0003977">
    <property type="term" value="F:UDP-N-acetylglucosamine diphosphorylase activity"/>
    <property type="evidence" value="ECO:0007669"/>
    <property type="project" value="UniProtKB-UniRule"/>
</dbReference>
<dbReference type="PANTHER" id="PTHR43584:SF3">
    <property type="entry name" value="BIFUNCTIONAL PROTEIN GLMU"/>
    <property type="match status" value="1"/>
</dbReference>
<name>A0A930W0C6_9ACTN</name>
<feature type="binding site" evidence="20">
    <location>
        <position position="378"/>
    </location>
    <ligand>
        <name>UDP-N-acetyl-alpha-D-glucosamine</name>
        <dbReference type="ChEBI" id="CHEBI:57705"/>
    </ligand>
</feature>
<keyword evidence="9 20" id="KW-0479">Metal-binding</keyword>
<sequence>MPLTAIVLAAGEGTRMKSHHPKIVHKLLDKPIVWWSVNAAITAGADRVIVVVGNHADEVKSALSCFPNLEYVAQTERLGTGHAVKVVKDALGGFKGPVVVINGDASLLRAQSILDLVAETKAHHNACTVLTMTPPDPTGYGRVISSNGQVTAIVEHKDATPEQREQERECNVGVYCFCGGRLTANIDLLGNDNVQGEYYLTDMVGLYVSQGEPVAAVHVDDYKEALGVNSRSELAVATRIMQERINEHWMSQGVTMLDPTSVWIGPEVTLGMDTEVLPQTMLYGKTSIGENCVVGPNTRLTDTVVGNDAVVDETVAINAQVDDFATCGPRAYLRPGTHLMPHAKAGTHVEIKNSTIGEGSKVPHLSYIGDTTMGSGVNIGAGSITCNYDGYRKFKTNIGNNVFVGSDTMMVAPVSIGDGALVGASSCITKDVPADALALERSEQKIVEGYAAQRRHKLEKED</sequence>
<feature type="binding site" evidence="20">
    <location>
        <begin position="79"/>
        <end position="80"/>
    </location>
    <ligand>
        <name>UDP-N-acetyl-alpha-D-glucosamine</name>
        <dbReference type="ChEBI" id="CHEBI:57705"/>
    </ligand>
</feature>
<comment type="cofactor">
    <cofactor evidence="20">
        <name>Mg(2+)</name>
        <dbReference type="ChEBI" id="CHEBI:18420"/>
    </cofactor>
    <text evidence="20">Binds 1 Mg(2+) ion per subunit.</text>
</comment>
<dbReference type="SUPFAM" id="SSF53448">
    <property type="entry name" value="Nucleotide-diphospho-sugar transferases"/>
    <property type="match status" value="1"/>
</dbReference>
<dbReference type="GO" id="GO:0005737">
    <property type="term" value="C:cytoplasm"/>
    <property type="evidence" value="ECO:0007669"/>
    <property type="project" value="UniProtKB-SubCell"/>
</dbReference>
<proteinExistence type="inferred from homology"/>
<evidence type="ECO:0000256" key="13">
    <source>
        <dbReference type="ARBA" id="ARBA00022984"/>
    </source>
</evidence>
<evidence type="ECO:0000256" key="7">
    <source>
        <dbReference type="ARBA" id="ARBA00022679"/>
    </source>
</evidence>
<evidence type="ECO:0000256" key="18">
    <source>
        <dbReference type="ARBA" id="ARBA00048493"/>
    </source>
</evidence>
<feature type="domain" description="Nucleotidyl transferase" evidence="21">
    <location>
        <begin position="5"/>
        <end position="221"/>
    </location>
</feature>
<evidence type="ECO:0000256" key="9">
    <source>
        <dbReference type="ARBA" id="ARBA00022723"/>
    </source>
</evidence>
<comment type="catalytic activity">
    <reaction evidence="17 20">
        <text>alpha-D-glucosamine 1-phosphate + acetyl-CoA = N-acetyl-alpha-D-glucosamine 1-phosphate + CoA + H(+)</text>
        <dbReference type="Rhea" id="RHEA:13725"/>
        <dbReference type="ChEBI" id="CHEBI:15378"/>
        <dbReference type="ChEBI" id="CHEBI:57287"/>
        <dbReference type="ChEBI" id="CHEBI:57288"/>
        <dbReference type="ChEBI" id="CHEBI:57776"/>
        <dbReference type="ChEBI" id="CHEBI:58516"/>
        <dbReference type="EC" id="2.3.1.157"/>
    </reaction>
</comment>
<comment type="similarity">
    <text evidence="4 20">In the C-terminal section; belongs to the transferase hexapeptide repeat family.</text>
</comment>
<dbReference type="EC" id="2.3.1.157" evidence="20"/>
<feature type="binding site" evidence="20">
    <location>
        <position position="406"/>
    </location>
    <ligand>
        <name>acetyl-CoA</name>
        <dbReference type="ChEBI" id="CHEBI:57288"/>
    </ligand>
</feature>
<keyword evidence="12 20" id="KW-0133">Cell shape</keyword>
<feature type="binding site" evidence="20">
    <location>
        <position position="171"/>
    </location>
    <ligand>
        <name>UDP-N-acetyl-alpha-D-glucosamine</name>
        <dbReference type="ChEBI" id="CHEBI:57705"/>
    </ligand>
</feature>
<keyword evidence="8 20" id="KW-0548">Nucleotidyltransferase</keyword>
<dbReference type="GO" id="GO:0016020">
    <property type="term" value="C:membrane"/>
    <property type="evidence" value="ECO:0007669"/>
    <property type="project" value="GOC"/>
</dbReference>
<dbReference type="InterPro" id="IPR029044">
    <property type="entry name" value="Nucleotide-diphossugar_trans"/>
</dbReference>
<feature type="region of interest" description="N-acetyltransferase" evidence="20">
    <location>
        <begin position="253"/>
        <end position="462"/>
    </location>
</feature>
<feature type="binding site" evidence="20">
    <location>
        <position position="381"/>
    </location>
    <ligand>
        <name>acetyl-CoA</name>
        <dbReference type="ChEBI" id="CHEBI:57288"/>
    </ligand>
</feature>
<dbReference type="InterPro" id="IPR005835">
    <property type="entry name" value="NTP_transferase_dom"/>
</dbReference>
<dbReference type="Pfam" id="PF00132">
    <property type="entry name" value="Hexapep"/>
    <property type="match status" value="1"/>
</dbReference>
<evidence type="ECO:0000256" key="12">
    <source>
        <dbReference type="ARBA" id="ARBA00022960"/>
    </source>
</evidence>
<dbReference type="GO" id="GO:0071555">
    <property type="term" value="P:cell wall organization"/>
    <property type="evidence" value="ECO:0007669"/>
    <property type="project" value="UniProtKB-KW"/>
</dbReference>
<gene>
    <name evidence="20 22" type="primary">glmU</name>
    <name evidence="22" type="ORF">HXK23_02940</name>
</gene>
<feature type="binding site" evidence="20">
    <location>
        <position position="352"/>
    </location>
    <ligand>
        <name>UDP-N-acetyl-alpha-D-glucosamine</name>
        <dbReference type="ChEBI" id="CHEBI:57705"/>
    </ligand>
</feature>
<feature type="binding site" evidence="20">
    <location>
        <begin position="8"/>
        <end position="11"/>
    </location>
    <ligand>
        <name>UDP-N-acetyl-alpha-D-glucosamine</name>
        <dbReference type="ChEBI" id="CHEBI:57705"/>
    </ligand>
</feature>
<keyword evidence="10 20" id="KW-0677">Repeat</keyword>
<comment type="subunit">
    <text evidence="20">Homotrimer.</text>
</comment>
<dbReference type="GO" id="GO:0009245">
    <property type="term" value="P:lipid A biosynthetic process"/>
    <property type="evidence" value="ECO:0007669"/>
    <property type="project" value="UniProtKB-UniRule"/>
</dbReference>
<dbReference type="EMBL" id="JABZGT010000136">
    <property type="protein sequence ID" value="MBF4809169.1"/>
    <property type="molecule type" value="Genomic_DNA"/>
</dbReference>
<evidence type="ECO:0000313" key="23">
    <source>
        <dbReference type="Proteomes" id="UP000772566"/>
    </source>
</evidence>
<dbReference type="EC" id="2.7.7.23" evidence="20"/>
<evidence type="ECO:0000313" key="22">
    <source>
        <dbReference type="EMBL" id="MBF4809169.1"/>
    </source>
</evidence>
<comment type="pathway">
    <text evidence="20">Bacterial outer membrane biogenesis; LPS lipid A biosynthesis.</text>
</comment>
<feature type="binding site" evidence="20">
    <location>
        <position position="22"/>
    </location>
    <ligand>
        <name>UDP-N-acetyl-alpha-D-glucosamine</name>
        <dbReference type="ChEBI" id="CHEBI:57705"/>
    </ligand>
</feature>
<feature type="binding site" evidence="20">
    <location>
        <begin position="387"/>
        <end position="388"/>
    </location>
    <ligand>
        <name>acetyl-CoA</name>
        <dbReference type="ChEBI" id="CHEBI:57288"/>
    </ligand>
</feature>
<comment type="pathway">
    <text evidence="2 20">Nucleotide-sugar biosynthesis; UDP-N-acetyl-alpha-D-glucosamine biosynthesis; N-acetyl-alpha-D-glucosamine 1-phosphate from alpha-D-glucosamine 6-phosphate (route II): step 2/2.</text>
</comment>
<dbReference type="GO" id="GO:0009252">
    <property type="term" value="P:peptidoglycan biosynthetic process"/>
    <property type="evidence" value="ECO:0007669"/>
    <property type="project" value="UniProtKB-UniRule"/>
</dbReference>
<evidence type="ECO:0000256" key="10">
    <source>
        <dbReference type="ARBA" id="ARBA00022737"/>
    </source>
</evidence>
<dbReference type="AlphaFoldDB" id="A0A930W0C6"/>
<comment type="caution">
    <text evidence="22">The sequence shown here is derived from an EMBL/GenBank/DDBJ whole genome shotgun (WGS) entry which is preliminary data.</text>
</comment>
<evidence type="ECO:0000259" key="21">
    <source>
        <dbReference type="Pfam" id="PF00483"/>
    </source>
</evidence>
<dbReference type="NCBIfam" id="TIGR01173">
    <property type="entry name" value="glmU"/>
    <property type="match status" value="1"/>
</dbReference>
<feature type="active site" description="Proton acceptor" evidence="20">
    <location>
        <position position="364"/>
    </location>
</feature>
<dbReference type="GO" id="GO:0006048">
    <property type="term" value="P:UDP-N-acetylglucosamine biosynthetic process"/>
    <property type="evidence" value="ECO:0007669"/>
    <property type="project" value="InterPro"/>
</dbReference>
<feature type="binding site" evidence="20">
    <location>
        <position position="104"/>
    </location>
    <ligand>
        <name>Mg(2+)</name>
        <dbReference type="ChEBI" id="CHEBI:18420"/>
    </ligand>
</feature>
<dbReference type="InterPro" id="IPR050065">
    <property type="entry name" value="GlmU-like"/>
</dbReference>
<keyword evidence="15 20" id="KW-0012">Acyltransferase</keyword>
<organism evidence="22 23">
    <name type="scientific">Lancefieldella parvula</name>
    <dbReference type="NCBI Taxonomy" id="1382"/>
    <lineage>
        <taxon>Bacteria</taxon>
        <taxon>Bacillati</taxon>
        <taxon>Actinomycetota</taxon>
        <taxon>Coriobacteriia</taxon>
        <taxon>Coriobacteriales</taxon>
        <taxon>Atopobiaceae</taxon>
        <taxon>Lancefieldella</taxon>
    </lineage>
</organism>
<dbReference type="SUPFAM" id="SSF51161">
    <property type="entry name" value="Trimeric LpxA-like enzymes"/>
    <property type="match status" value="1"/>
</dbReference>
<comment type="catalytic activity">
    <reaction evidence="18 20">
        <text>N-acetyl-alpha-D-glucosamine 1-phosphate + UTP + H(+) = UDP-N-acetyl-alpha-D-glucosamine + diphosphate</text>
        <dbReference type="Rhea" id="RHEA:13509"/>
        <dbReference type="ChEBI" id="CHEBI:15378"/>
        <dbReference type="ChEBI" id="CHEBI:33019"/>
        <dbReference type="ChEBI" id="CHEBI:46398"/>
        <dbReference type="ChEBI" id="CHEBI:57705"/>
        <dbReference type="ChEBI" id="CHEBI:57776"/>
        <dbReference type="EC" id="2.7.7.23"/>
    </reaction>
</comment>
<feature type="binding site" evidence="20">
    <location>
        <position position="141"/>
    </location>
    <ligand>
        <name>UDP-N-acetyl-alpha-D-glucosamine</name>
        <dbReference type="ChEBI" id="CHEBI:57705"/>
    </ligand>
</feature>
<feature type="binding site" evidence="20">
    <location>
        <position position="229"/>
    </location>
    <ligand>
        <name>UDP-N-acetyl-alpha-D-glucosamine</name>
        <dbReference type="ChEBI" id="CHEBI:57705"/>
    </ligand>
</feature>
<comment type="caution">
    <text evidence="20">Lacks conserved residue(s) required for the propagation of feature annotation.</text>
</comment>
<dbReference type="PANTHER" id="PTHR43584">
    <property type="entry name" value="NUCLEOTIDYL TRANSFERASE"/>
    <property type="match status" value="1"/>
</dbReference>
<keyword evidence="11 20" id="KW-0460">Magnesium</keyword>
<dbReference type="Gene3D" id="3.90.550.10">
    <property type="entry name" value="Spore Coat Polysaccharide Biosynthesis Protein SpsA, Chain A"/>
    <property type="match status" value="1"/>
</dbReference>
<feature type="binding site" evidence="20">
    <location>
        <position position="155"/>
    </location>
    <ligand>
        <name>UDP-N-acetyl-alpha-D-glucosamine</name>
        <dbReference type="ChEBI" id="CHEBI:57705"/>
    </ligand>
</feature>
<dbReference type="GO" id="GO:0008360">
    <property type="term" value="P:regulation of cell shape"/>
    <property type="evidence" value="ECO:0007669"/>
    <property type="project" value="UniProtKB-KW"/>
</dbReference>
<evidence type="ECO:0000256" key="11">
    <source>
        <dbReference type="ARBA" id="ARBA00022842"/>
    </source>
</evidence>
<comment type="similarity">
    <text evidence="5 20">In the N-terminal section; belongs to the N-acetylglucosamine-1-phosphate uridyltransferase family.</text>
</comment>
<evidence type="ECO:0000256" key="20">
    <source>
        <dbReference type="HAMAP-Rule" id="MF_01631"/>
    </source>
</evidence>
<evidence type="ECO:0000256" key="1">
    <source>
        <dbReference type="ARBA" id="ARBA00004496"/>
    </source>
</evidence>
<dbReference type="InterPro" id="IPR001451">
    <property type="entry name" value="Hexapep"/>
</dbReference>
<feature type="binding site" evidence="20">
    <location>
        <position position="74"/>
    </location>
    <ligand>
        <name>UDP-N-acetyl-alpha-D-glucosamine</name>
        <dbReference type="ChEBI" id="CHEBI:57705"/>
    </ligand>
</feature>
<dbReference type="CDD" id="cd02540">
    <property type="entry name" value="GT2_GlmU_N_bac"/>
    <property type="match status" value="1"/>
</dbReference>
<evidence type="ECO:0000256" key="2">
    <source>
        <dbReference type="ARBA" id="ARBA00005166"/>
    </source>
</evidence>
<comment type="subcellular location">
    <subcellularLocation>
        <location evidence="1 20">Cytoplasm</location>
    </subcellularLocation>
</comment>
<evidence type="ECO:0000256" key="4">
    <source>
        <dbReference type="ARBA" id="ARBA00007707"/>
    </source>
</evidence>
<dbReference type="CDD" id="cd03353">
    <property type="entry name" value="LbH_GlmU_C"/>
    <property type="match status" value="1"/>
</dbReference>
<feature type="binding site" evidence="20">
    <location>
        <position position="229"/>
    </location>
    <ligand>
        <name>Mg(2+)</name>
        <dbReference type="ChEBI" id="CHEBI:18420"/>
    </ligand>
</feature>
<reference evidence="22" key="1">
    <citation type="submission" date="2020-04" db="EMBL/GenBank/DDBJ databases">
        <title>Deep metagenomics examines the oral microbiome during advanced dental caries in children, revealing novel taxa and co-occurrences with host molecules.</title>
        <authorList>
            <person name="Baker J.L."/>
            <person name="Morton J.T."/>
            <person name="Dinis M."/>
            <person name="Alvarez R."/>
            <person name="Tran N.C."/>
            <person name="Knight R."/>
            <person name="Edlund A."/>
        </authorList>
    </citation>
    <scope>NUCLEOTIDE SEQUENCE</scope>
    <source>
        <strain evidence="22">JCVI_22A_bin.2</strain>
    </source>
</reference>
<comment type="pathway">
    <text evidence="3 20">Nucleotide-sugar biosynthesis; UDP-N-acetyl-alpha-D-glucosamine biosynthesis; UDP-N-acetyl-alpha-D-glucosamine from N-acetyl-alpha-D-glucosamine 1-phosphate: step 1/1.</text>
</comment>
<evidence type="ECO:0000256" key="14">
    <source>
        <dbReference type="ARBA" id="ARBA00023268"/>
    </source>
</evidence>
<feature type="binding site" evidence="20">
    <location>
        <position position="367"/>
    </location>
    <ligand>
        <name>UDP-N-acetyl-alpha-D-glucosamine</name>
        <dbReference type="ChEBI" id="CHEBI:57705"/>
    </ligand>
</feature>
<evidence type="ECO:0000256" key="16">
    <source>
        <dbReference type="ARBA" id="ARBA00023316"/>
    </source>
</evidence>
<dbReference type="HAMAP" id="MF_01631">
    <property type="entry name" value="GlmU"/>
    <property type="match status" value="1"/>
</dbReference>
<evidence type="ECO:0000256" key="19">
    <source>
        <dbReference type="ARBA" id="ARBA00049628"/>
    </source>
</evidence>
<accession>A0A930W0C6</accession>
<evidence type="ECO:0000256" key="3">
    <source>
        <dbReference type="ARBA" id="ARBA00005208"/>
    </source>
</evidence>
<evidence type="ECO:0000256" key="5">
    <source>
        <dbReference type="ARBA" id="ARBA00007947"/>
    </source>
</evidence>
<dbReference type="InterPro" id="IPR038009">
    <property type="entry name" value="GlmU_C_LbH"/>
</dbReference>
<dbReference type="InterPro" id="IPR011004">
    <property type="entry name" value="Trimer_LpxA-like_sf"/>
</dbReference>
<evidence type="ECO:0000256" key="15">
    <source>
        <dbReference type="ARBA" id="ARBA00023315"/>
    </source>
</evidence>
<dbReference type="Gene3D" id="2.160.10.10">
    <property type="entry name" value="Hexapeptide repeat proteins"/>
    <property type="match status" value="1"/>
</dbReference>
<dbReference type="GO" id="GO:0000287">
    <property type="term" value="F:magnesium ion binding"/>
    <property type="evidence" value="ECO:0007669"/>
    <property type="project" value="UniProtKB-UniRule"/>
</dbReference>
<dbReference type="Proteomes" id="UP000772566">
    <property type="component" value="Unassembled WGS sequence"/>
</dbReference>
<feature type="binding site" evidence="20">
    <location>
        <position position="424"/>
    </location>
    <ligand>
        <name>acetyl-CoA</name>
        <dbReference type="ChEBI" id="CHEBI:57288"/>
    </ligand>
</feature>
<evidence type="ECO:0000256" key="6">
    <source>
        <dbReference type="ARBA" id="ARBA00022490"/>
    </source>
</evidence>